<organism evidence="2 3">
    <name type="scientific">Haloactinopolyspora alba</name>
    <dbReference type="NCBI Taxonomy" id="648780"/>
    <lineage>
        <taxon>Bacteria</taxon>
        <taxon>Bacillati</taxon>
        <taxon>Actinomycetota</taxon>
        <taxon>Actinomycetes</taxon>
        <taxon>Jiangellales</taxon>
        <taxon>Jiangellaceae</taxon>
        <taxon>Haloactinopolyspora</taxon>
    </lineage>
</organism>
<dbReference type="AlphaFoldDB" id="A0A2P8E7M5"/>
<dbReference type="EMBL" id="PYGE01000004">
    <property type="protein sequence ID" value="PSL05461.1"/>
    <property type="molecule type" value="Genomic_DNA"/>
</dbReference>
<dbReference type="Pfam" id="PF13302">
    <property type="entry name" value="Acetyltransf_3"/>
    <property type="match status" value="1"/>
</dbReference>
<dbReference type="PANTHER" id="PTHR43441:SF10">
    <property type="entry name" value="ACETYLTRANSFERASE"/>
    <property type="match status" value="1"/>
</dbReference>
<gene>
    <name evidence="2" type="ORF">CLV30_104333</name>
</gene>
<proteinExistence type="predicted"/>
<dbReference type="GO" id="GO:0008999">
    <property type="term" value="F:protein-N-terminal-alanine acetyltransferase activity"/>
    <property type="evidence" value="ECO:0007669"/>
    <property type="project" value="TreeGrafter"/>
</dbReference>
<protein>
    <submittedName>
        <fullName evidence="2">RimJ/RimL family protein N-acetyltransferase</fullName>
    </submittedName>
</protein>
<keyword evidence="3" id="KW-1185">Reference proteome</keyword>
<dbReference type="GO" id="GO:0005737">
    <property type="term" value="C:cytoplasm"/>
    <property type="evidence" value="ECO:0007669"/>
    <property type="project" value="TreeGrafter"/>
</dbReference>
<name>A0A2P8E7M5_9ACTN</name>
<accession>A0A2P8E7M5</accession>
<comment type="caution">
    <text evidence="2">The sequence shown here is derived from an EMBL/GenBank/DDBJ whole genome shotgun (WGS) entry which is preliminary data.</text>
</comment>
<dbReference type="PROSITE" id="PS51186">
    <property type="entry name" value="GNAT"/>
    <property type="match status" value="1"/>
</dbReference>
<feature type="domain" description="N-acetyltransferase" evidence="1">
    <location>
        <begin position="1"/>
        <end position="162"/>
    </location>
</feature>
<dbReference type="InterPro" id="IPR016181">
    <property type="entry name" value="Acyl_CoA_acyltransferase"/>
</dbReference>
<dbReference type="GO" id="GO:1990189">
    <property type="term" value="F:protein N-terminal-serine acetyltransferase activity"/>
    <property type="evidence" value="ECO:0007669"/>
    <property type="project" value="TreeGrafter"/>
</dbReference>
<keyword evidence="2" id="KW-0808">Transferase</keyword>
<dbReference type="Gene3D" id="3.40.630.30">
    <property type="match status" value="1"/>
</dbReference>
<evidence type="ECO:0000259" key="1">
    <source>
        <dbReference type="PROSITE" id="PS51186"/>
    </source>
</evidence>
<dbReference type="PANTHER" id="PTHR43441">
    <property type="entry name" value="RIBOSOMAL-PROTEIN-SERINE ACETYLTRANSFERASE"/>
    <property type="match status" value="1"/>
</dbReference>
<evidence type="ECO:0000313" key="3">
    <source>
        <dbReference type="Proteomes" id="UP000243528"/>
    </source>
</evidence>
<dbReference type="SUPFAM" id="SSF55729">
    <property type="entry name" value="Acyl-CoA N-acyltransferases (Nat)"/>
    <property type="match status" value="1"/>
</dbReference>
<dbReference type="Proteomes" id="UP000243528">
    <property type="component" value="Unassembled WGS sequence"/>
</dbReference>
<dbReference type="InterPro" id="IPR051908">
    <property type="entry name" value="Ribosomal_N-acetyltransferase"/>
</dbReference>
<dbReference type="CDD" id="cd04301">
    <property type="entry name" value="NAT_SF"/>
    <property type="match status" value="1"/>
</dbReference>
<reference evidence="2 3" key="1">
    <citation type="submission" date="2018-03" db="EMBL/GenBank/DDBJ databases">
        <title>Genomic Encyclopedia of Archaeal and Bacterial Type Strains, Phase II (KMG-II): from individual species to whole genera.</title>
        <authorList>
            <person name="Goeker M."/>
        </authorList>
    </citation>
    <scope>NUCLEOTIDE SEQUENCE [LARGE SCALE GENOMIC DNA]</scope>
    <source>
        <strain evidence="2 3">DSM 45211</strain>
    </source>
</reference>
<evidence type="ECO:0000313" key="2">
    <source>
        <dbReference type="EMBL" id="PSL05461.1"/>
    </source>
</evidence>
<dbReference type="RefSeq" id="WP_420841962.1">
    <property type="nucleotide sequence ID" value="NZ_ML142899.1"/>
</dbReference>
<dbReference type="InterPro" id="IPR000182">
    <property type="entry name" value="GNAT_dom"/>
</dbReference>
<sequence>MLRGFVDDDAHLAVELGQDPYVPLIGSLPAAPTEQQALEWIQRQRGRLTEGFGFSFAIADVESDDAVGAIGLWLPNLSAGRATAGYSVAPAHRGRGIASNALKALTTFAWTIPDLHRIELYIEPWNHGSIHVAQASGYQREGLLRSHQEIGGTRRDMLLYATTRH</sequence>